<dbReference type="InterPro" id="IPR001796">
    <property type="entry name" value="DHFR_dom"/>
</dbReference>
<dbReference type="EC" id="1.5.1.3" evidence="2"/>
<dbReference type="Pfam" id="PF00186">
    <property type="entry name" value="DHFR_1"/>
    <property type="match status" value="1"/>
</dbReference>
<dbReference type="GO" id="GO:0046654">
    <property type="term" value="P:tetrahydrofolate biosynthetic process"/>
    <property type="evidence" value="ECO:0007669"/>
    <property type="project" value="UniProtKB-UniPathway"/>
</dbReference>
<dbReference type="GO" id="GO:0050661">
    <property type="term" value="F:NADP binding"/>
    <property type="evidence" value="ECO:0007669"/>
    <property type="project" value="InterPro"/>
</dbReference>
<dbReference type="SUPFAM" id="SSF53597">
    <property type="entry name" value="Dihydrofolate reductase-like"/>
    <property type="match status" value="1"/>
</dbReference>
<dbReference type="InterPro" id="IPR017925">
    <property type="entry name" value="DHFR_CS"/>
</dbReference>
<dbReference type="PANTHER" id="PTHR48069">
    <property type="entry name" value="DIHYDROFOLATE REDUCTASE"/>
    <property type="match status" value="1"/>
</dbReference>
<dbReference type="AlphaFoldDB" id="A0A1E3PAV1"/>
<keyword evidence="5" id="KW-0521">NADP</keyword>
<evidence type="ECO:0000256" key="1">
    <source>
        <dbReference type="ARBA" id="ARBA00004903"/>
    </source>
</evidence>
<dbReference type="RefSeq" id="XP_019041752.1">
    <property type="nucleotide sequence ID" value="XM_019181071.1"/>
</dbReference>
<dbReference type="Proteomes" id="UP000094112">
    <property type="component" value="Unassembled WGS sequence"/>
</dbReference>
<dbReference type="InterPro" id="IPR024072">
    <property type="entry name" value="DHFR-like_dom_sf"/>
</dbReference>
<dbReference type="GO" id="GO:0046452">
    <property type="term" value="P:dihydrofolate metabolic process"/>
    <property type="evidence" value="ECO:0007669"/>
    <property type="project" value="TreeGrafter"/>
</dbReference>
<dbReference type="STRING" id="683960.A0A1E3PAV1"/>
<keyword evidence="6" id="KW-0560">Oxidoreductase</keyword>
<dbReference type="EMBL" id="KV454208">
    <property type="protein sequence ID" value="ODQ62545.1"/>
    <property type="molecule type" value="Genomic_DNA"/>
</dbReference>
<evidence type="ECO:0000256" key="2">
    <source>
        <dbReference type="ARBA" id="ARBA00012856"/>
    </source>
</evidence>
<comment type="similarity">
    <text evidence="7">Belongs to the dihydrofolate reductase family.</text>
</comment>
<evidence type="ECO:0000313" key="10">
    <source>
        <dbReference type="Proteomes" id="UP000094112"/>
    </source>
</evidence>
<dbReference type="GeneID" id="30198317"/>
<dbReference type="Gene3D" id="3.40.430.10">
    <property type="entry name" value="Dihydrofolate Reductase, subunit A"/>
    <property type="match status" value="1"/>
</dbReference>
<evidence type="ECO:0000256" key="3">
    <source>
        <dbReference type="ARBA" id="ARBA00018886"/>
    </source>
</evidence>
<evidence type="ECO:0000259" key="8">
    <source>
        <dbReference type="PROSITE" id="PS51330"/>
    </source>
</evidence>
<feature type="domain" description="DHFR" evidence="8">
    <location>
        <begin position="6"/>
        <end position="201"/>
    </location>
</feature>
<evidence type="ECO:0000256" key="5">
    <source>
        <dbReference type="ARBA" id="ARBA00022857"/>
    </source>
</evidence>
<dbReference type="InterPro" id="IPR012259">
    <property type="entry name" value="DHFR"/>
</dbReference>
<dbReference type="PROSITE" id="PS51330">
    <property type="entry name" value="DHFR_2"/>
    <property type="match status" value="1"/>
</dbReference>
<dbReference type="UniPathway" id="UPA00077">
    <property type="reaction ID" value="UER00158"/>
</dbReference>
<keyword evidence="4" id="KW-0554">One-carbon metabolism</keyword>
<organism evidence="9 10">
    <name type="scientific">Wickerhamomyces anomalus (strain ATCC 58044 / CBS 1984 / NCYC 433 / NRRL Y-366-8)</name>
    <name type="common">Yeast</name>
    <name type="synonym">Hansenula anomala</name>
    <dbReference type="NCBI Taxonomy" id="683960"/>
    <lineage>
        <taxon>Eukaryota</taxon>
        <taxon>Fungi</taxon>
        <taxon>Dikarya</taxon>
        <taxon>Ascomycota</taxon>
        <taxon>Saccharomycotina</taxon>
        <taxon>Saccharomycetes</taxon>
        <taxon>Phaffomycetales</taxon>
        <taxon>Wickerhamomycetaceae</taxon>
        <taxon>Wickerhamomyces</taxon>
    </lineage>
</organism>
<dbReference type="PROSITE" id="PS00075">
    <property type="entry name" value="DHFR_1"/>
    <property type="match status" value="1"/>
</dbReference>
<reference evidence="9 10" key="1">
    <citation type="journal article" date="2016" name="Proc. Natl. Acad. Sci. U.S.A.">
        <title>Comparative genomics of biotechnologically important yeasts.</title>
        <authorList>
            <person name="Riley R."/>
            <person name="Haridas S."/>
            <person name="Wolfe K.H."/>
            <person name="Lopes M.R."/>
            <person name="Hittinger C.T."/>
            <person name="Goeker M."/>
            <person name="Salamov A.A."/>
            <person name="Wisecaver J.H."/>
            <person name="Long T.M."/>
            <person name="Calvey C.H."/>
            <person name="Aerts A.L."/>
            <person name="Barry K.W."/>
            <person name="Choi C."/>
            <person name="Clum A."/>
            <person name="Coughlan A.Y."/>
            <person name="Deshpande S."/>
            <person name="Douglass A.P."/>
            <person name="Hanson S.J."/>
            <person name="Klenk H.-P."/>
            <person name="LaButti K.M."/>
            <person name="Lapidus A."/>
            <person name="Lindquist E.A."/>
            <person name="Lipzen A.M."/>
            <person name="Meier-Kolthoff J.P."/>
            <person name="Ohm R.A."/>
            <person name="Otillar R.P."/>
            <person name="Pangilinan J.L."/>
            <person name="Peng Y."/>
            <person name="Rokas A."/>
            <person name="Rosa C.A."/>
            <person name="Scheuner C."/>
            <person name="Sibirny A.A."/>
            <person name="Slot J.C."/>
            <person name="Stielow J.B."/>
            <person name="Sun H."/>
            <person name="Kurtzman C.P."/>
            <person name="Blackwell M."/>
            <person name="Grigoriev I.V."/>
            <person name="Jeffries T.W."/>
        </authorList>
    </citation>
    <scope>NUCLEOTIDE SEQUENCE [LARGE SCALE GENOMIC DNA]</scope>
    <source>
        <strain evidence="10">ATCC 58044 / CBS 1984 / NCYC 433 / NRRL Y-366-8</strain>
    </source>
</reference>
<dbReference type="OrthoDB" id="414698at2759"/>
<gene>
    <name evidence="9" type="ORF">WICANDRAFT_24901</name>
</gene>
<evidence type="ECO:0000256" key="6">
    <source>
        <dbReference type="ARBA" id="ARBA00023002"/>
    </source>
</evidence>
<protein>
    <recommendedName>
        <fullName evidence="3">Dihydrofolate reductase</fullName>
        <ecNumber evidence="2">1.5.1.3</ecNumber>
    </recommendedName>
</protein>
<dbReference type="CDD" id="cd00209">
    <property type="entry name" value="DHFR"/>
    <property type="match status" value="1"/>
</dbReference>
<name>A0A1E3PAV1_WICAA</name>
<comment type="pathway">
    <text evidence="1">Cofactor biosynthesis; tetrahydrofolate biosynthesis; 5,6,7,8-tetrahydrofolate from 7,8-dihydrofolate: step 1/1.</text>
</comment>
<accession>A0A1E3PAV1</accession>
<evidence type="ECO:0000256" key="7">
    <source>
        <dbReference type="RuleBase" id="RU004474"/>
    </source>
</evidence>
<dbReference type="GO" id="GO:0046655">
    <property type="term" value="P:folic acid metabolic process"/>
    <property type="evidence" value="ECO:0007669"/>
    <property type="project" value="TreeGrafter"/>
</dbReference>
<dbReference type="GO" id="GO:0005739">
    <property type="term" value="C:mitochondrion"/>
    <property type="evidence" value="ECO:0007669"/>
    <property type="project" value="TreeGrafter"/>
</dbReference>
<keyword evidence="10" id="KW-1185">Reference proteome</keyword>
<evidence type="ECO:0000256" key="4">
    <source>
        <dbReference type="ARBA" id="ARBA00022563"/>
    </source>
</evidence>
<dbReference type="GO" id="GO:0004146">
    <property type="term" value="F:dihydrofolate reductase activity"/>
    <property type="evidence" value="ECO:0007669"/>
    <property type="project" value="UniProtKB-EC"/>
</dbReference>
<dbReference type="GO" id="GO:0006730">
    <property type="term" value="P:one-carbon metabolic process"/>
    <property type="evidence" value="ECO:0007669"/>
    <property type="project" value="UniProtKB-KW"/>
</dbReference>
<dbReference type="PANTHER" id="PTHR48069:SF3">
    <property type="entry name" value="DIHYDROFOLATE REDUCTASE"/>
    <property type="match status" value="1"/>
</dbReference>
<sequence length="202" mass="23470">MTTQKQVSIIVAALLPSFGIGYKNQLPWRLRNEMKYFKNVTTKNISPNHKNAVIMGRKTWESIPSKFRPLPDRYNVILTKQDVSQFEQLENVRYANAIDEVLQDLLQDEKIGKIFIIGGCEIYNRSLFSKLVDNLLITEIVHKKDGEVIEMDTFLDKDYILNNFTKASANDLKKFVGEDIEFADSKVVEGDFEYEFTLYKRN</sequence>
<evidence type="ECO:0000313" key="9">
    <source>
        <dbReference type="EMBL" id="ODQ62545.1"/>
    </source>
</evidence>
<proteinExistence type="inferred from homology"/>
<dbReference type="PRINTS" id="PR00070">
    <property type="entry name" value="DHFR"/>
</dbReference>